<reference evidence="1 2" key="1">
    <citation type="journal article" date="2016" name="Nat. Commun.">
        <title>Thousands of microbial genomes shed light on interconnected biogeochemical processes in an aquifer system.</title>
        <authorList>
            <person name="Anantharaman K."/>
            <person name="Brown C.T."/>
            <person name="Hug L.A."/>
            <person name="Sharon I."/>
            <person name="Castelle C.J."/>
            <person name="Probst A.J."/>
            <person name="Thomas B.C."/>
            <person name="Singh A."/>
            <person name="Wilkins M.J."/>
            <person name="Karaoz U."/>
            <person name="Brodie E.L."/>
            <person name="Williams K.H."/>
            <person name="Hubbard S.S."/>
            <person name="Banfield J.F."/>
        </authorList>
    </citation>
    <scope>NUCLEOTIDE SEQUENCE [LARGE SCALE GENOMIC DNA]</scope>
</reference>
<name>A0A1F6LK81_9BACT</name>
<evidence type="ECO:0000313" key="2">
    <source>
        <dbReference type="Proteomes" id="UP000177067"/>
    </source>
</evidence>
<gene>
    <name evidence="1" type="ORF">A2725_02120</name>
</gene>
<evidence type="ECO:0000313" key="1">
    <source>
        <dbReference type="EMBL" id="OGH59791.1"/>
    </source>
</evidence>
<dbReference type="Pfam" id="PF12917">
    <property type="entry name" value="YfbR-like"/>
    <property type="match status" value="1"/>
</dbReference>
<accession>A0A1F6LK81</accession>
<evidence type="ECO:0008006" key="3">
    <source>
        <dbReference type="Google" id="ProtNLM"/>
    </source>
</evidence>
<dbReference type="Gene3D" id="1.10.3210.10">
    <property type="entry name" value="Hypothetical protein af1432"/>
    <property type="match status" value="1"/>
</dbReference>
<dbReference type="Proteomes" id="UP000177067">
    <property type="component" value="Unassembled WGS sequence"/>
</dbReference>
<proteinExistence type="predicted"/>
<sequence>MVALAGYWYNCYLYYSYSPLQFTFYVGEKMLDKNQVFFDAEANSRKIIQGTNNERRWRSPLEVGLIYRLRRSIAVLFEKFIACLIIIKCYIDSWRATPESVTEHHHKQFFLMTRMMLIENKKGDEVIRQKLDFIRLLVWANFHDLAEGHDDFYDVHYHIKRANLEVRKKFDEIEARCMAEILENIFSIEYQSEYSTFSIGRIDYEKNKDDQVIEIFWQAAEHISHCLFMLEEIKLRKISRERRKRFHNDVYEDHIHWLKNNAWHFASVREIVEKELLPKWVAVSGNV</sequence>
<protein>
    <recommendedName>
        <fullName evidence="3">HD domain-containing protein</fullName>
    </recommendedName>
</protein>
<comment type="caution">
    <text evidence="1">The sequence shown here is derived from an EMBL/GenBank/DDBJ whole genome shotgun (WGS) entry which is preliminary data.</text>
</comment>
<dbReference type="EMBL" id="MFPS01000006">
    <property type="protein sequence ID" value="OGH59791.1"/>
    <property type="molecule type" value="Genomic_DNA"/>
</dbReference>
<organism evidence="1 2">
    <name type="scientific">Candidatus Magasanikbacteria bacterium RIFCSPHIGHO2_01_FULL_33_34</name>
    <dbReference type="NCBI Taxonomy" id="1798671"/>
    <lineage>
        <taxon>Bacteria</taxon>
        <taxon>Candidatus Magasanikiibacteriota</taxon>
    </lineage>
</organism>
<dbReference type="AlphaFoldDB" id="A0A1F6LK81"/>